<dbReference type="Gene3D" id="2.40.110.10">
    <property type="entry name" value="Butyryl-CoA Dehydrogenase, subunit A, domain 2"/>
    <property type="match status" value="1"/>
</dbReference>
<feature type="domain" description="Acyl-CoA dehydrogenase/oxidase N-terminal" evidence="9">
    <location>
        <begin position="46"/>
        <end position="122"/>
    </location>
</feature>
<evidence type="ECO:0000256" key="3">
    <source>
        <dbReference type="ARBA" id="ARBA00022630"/>
    </source>
</evidence>
<comment type="similarity">
    <text evidence="2 6">Belongs to the acyl-CoA dehydrogenase family.</text>
</comment>
<name>A0ABY4LA89_THEAE</name>
<gene>
    <name evidence="10" type="ORF">FOF52_05520</name>
</gene>
<dbReference type="Gene3D" id="1.20.140.10">
    <property type="entry name" value="Butyryl-CoA Dehydrogenase, subunit A, domain 3"/>
    <property type="match status" value="1"/>
</dbReference>
<evidence type="ECO:0000256" key="1">
    <source>
        <dbReference type="ARBA" id="ARBA00001974"/>
    </source>
</evidence>
<dbReference type="InterPro" id="IPR046373">
    <property type="entry name" value="Acyl-CoA_Oxase/DH_mid-dom_sf"/>
</dbReference>
<dbReference type="SUPFAM" id="SSF56645">
    <property type="entry name" value="Acyl-CoA dehydrogenase NM domain-like"/>
    <property type="match status" value="1"/>
</dbReference>
<evidence type="ECO:0000256" key="4">
    <source>
        <dbReference type="ARBA" id="ARBA00022827"/>
    </source>
</evidence>
<dbReference type="PANTHER" id="PTHR43292">
    <property type="entry name" value="ACYL-COA DEHYDROGENASE"/>
    <property type="match status" value="1"/>
</dbReference>
<evidence type="ECO:0000256" key="2">
    <source>
        <dbReference type="ARBA" id="ARBA00009347"/>
    </source>
</evidence>
<dbReference type="Pfam" id="PF00441">
    <property type="entry name" value="Acyl-CoA_dh_1"/>
    <property type="match status" value="1"/>
</dbReference>
<feature type="domain" description="Acyl-CoA oxidase/dehydrogenase middle" evidence="8">
    <location>
        <begin position="127"/>
        <end position="216"/>
    </location>
</feature>
<evidence type="ECO:0000259" key="7">
    <source>
        <dbReference type="Pfam" id="PF00441"/>
    </source>
</evidence>
<keyword evidence="5 6" id="KW-0560">Oxidoreductase</keyword>
<dbReference type="Proteomes" id="UP000832041">
    <property type="component" value="Chromosome"/>
</dbReference>
<evidence type="ECO:0000313" key="11">
    <source>
        <dbReference type="Proteomes" id="UP000832041"/>
    </source>
</evidence>
<dbReference type="InterPro" id="IPR006091">
    <property type="entry name" value="Acyl-CoA_Oxase/DH_mid-dom"/>
</dbReference>
<organism evidence="10 11">
    <name type="scientific">Thermobifida alba</name>
    <name type="common">Thermomonospora alba</name>
    <dbReference type="NCBI Taxonomy" id="53522"/>
    <lineage>
        <taxon>Bacteria</taxon>
        <taxon>Bacillati</taxon>
        <taxon>Actinomycetota</taxon>
        <taxon>Actinomycetes</taxon>
        <taxon>Streptosporangiales</taxon>
        <taxon>Nocardiopsidaceae</taxon>
        <taxon>Thermobifida</taxon>
    </lineage>
</organism>
<evidence type="ECO:0000259" key="8">
    <source>
        <dbReference type="Pfam" id="PF02770"/>
    </source>
</evidence>
<dbReference type="InterPro" id="IPR009075">
    <property type="entry name" value="AcylCo_DH/oxidase_C"/>
</dbReference>
<sequence>MESTGLPRRRSEGEAAWGEGEHDVSVFHNLDHEAERALLGRLQDWQRRKFEAGFGALTWPEEYGGRGLPVAYEDAFAEVEGRYETPRAHELFSVTLHLIAPTIRLLGTPQQRERLIRPLLAGRELACQLFSEPEAGSDLAALGTRAVRDGDSWVVTGQKVWSSGAQFAQWGQLLARTDPDVPKHAGITAFMVPMDLPGVEVRPLRQMSGGTSFNEVFLTEVRVPDALRLGQVGQGWQVALTTLGFERQASSANEHVGGTWEQLLALARWAGADRDPLVRQGLARVAIGQRLARVANARDRSDRENGRPLGAVGSVRKLQWVRRMLAVSEVARDVLGPRLVVDSGEWGTYSWSQHVLGVPGYRIAGGSDEIQRTIIAERLLGLPPEPREDRDKPWKEVRR</sequence>
<keyword evidence="4 6" id="KW-0274">FAD</keyword>
<protein>
    <submittedName>
        <fullName evidence="10">Acyl-CoA dehydrogenase</fullName>
    </submittedName>
</protein>
<proteinExistence type="inferred from homology"/>
<evidence type="ECO:0000313" key="10">
    <source>
        <dbReference type="EMBL" id="UPT23348.1"/>
    </source>
</evidence>
<feature type="domain" description="Acyl-CoA dehydrogenase/oxidase C-terminal" evidence="7">
    <location>
        <begin position="233"/>
        <end position="380"/>
    </location>
</feature>
<dbReference type="Gene3D" id="1.10.540.10">
    <property type="entry name" value="Acyl-CoA dehydrogenase/oxidase, N-terminal domain"/>
    <property type="match status" value="1"/>
</dbReference>
<comment type="cofactor">
    <cofactor evidence="1 6">
        <name>FAD</name>
        <dbReference type="ChEBI" id="CHEBI:57692"/>
    </cofactor>
</comment>
<dbReference type="InterPro" id="IPR052161">
    <property type="entry name" value="Mycobact_Acyl-CoA_DH"/>
</dbReference>
<evidence type="ECO:0000256" key="5">
    <source>
        <dbReference type="ARBA" id="ARBA00023002"/>
    </source>
</evidence>
<reference evidence="10 11" key="1">
    <citation type="submission" date="2020-04" db="EMBL/GenBank/DDBJ databases">
        <title>Thermobifida alba genome sequencing and assembly.</title>
        <authorList>
            <person name="Luzics S."/>
            <person name="Horvath B."/>
            <person name="Nagy I."/>
            <person name="Toth A."/>
            <person name="Nagy I."/>
            <person name="Kukolya J."/>
        </authorList>
    </citation>
    <scope>NUCLEOTIDE SEQUENCE [LARGE SCALE GENOMIC DNA]</scope>
    <source>
        <strain evidence="10 11">DSM 43795</strain>
    </source>
</reference>
<dbReference type="InterPro" id="IPR013786">
    <property type="entry name" value="AcylCoA_DH/ox_N"/>
</dbReference>
<evidence type="ECO:0000256" key="6">
    <source>
        <dbReference type="RuleBase" id="RU362125"/>
    </source>
</evidence>
<dbReference type="InterPro" id="IPR036250">
    <property type="entry name" value="AcylCo_DH-like_C"/>
</dbReference>
<keyword evidence="11" id="KW-1185">Reference proteome</keyword>
<evidence type="ECO:0000259" key="9">
    <source>
        <dbReference type="Pfam" id="PF02771"/>
    </source>
</evidence>
<dbReference type="PANTHER" id="PTHR43292:SF4">
    <property type="entry name" value="ACYL-COA DEHYDROGENASE FADE34"/>
    <property type="match status" value="1"/>
</dbReference>
<dbReference type="InterPro" id="IPR037069">
    <property type="entry name" value="AcylCoA_DH/ox_N_sf"/>
</dbReference>
<accession>A0ABY4LA89</accession>
<dbReference type="SUPFAM" id="SSF47203">
    <property type="entry name" value="Acyl-CoA dehydrogenase C-terminal domain-like"/>
    <property type="match status" value="1"/>
</dbReference>
<dbReference type="InterPro" id="IPR009100">
    <property type="entry name" value="AcylCoA_DH/oxidase_NM_dom_sf"/>
</dbReference>
<dbReference type="EMBL" id="CP051627">
    <property type="protein sequence ID" value="UPT23348.1"/>
    <property type="molecule type" value="Genomic_DNA"/>
</dbReference>
<dbReference type="Pfam" id="PF02770">
    <property type="entry name" value="Acyl-CoA_dh_M"/>
    <property type="match status" value="1"/>
</dbReference>
<keyword evidence="3 6" id="KW-0285">Flavoprotein</keyword>
<dbReference type="Pfam" id="PF02771">
    <property type="entry name" value="Acyl-CoA_dh_N"/>
    <property type="match status" value="1"/>
</dbReference>